<feature type="transmembrane region" description="Helical" evidence="1">
    <location>
        <begin position="26"/>
        <end position="47"/>
    </location>
</feature>
<evidence type="ECO:0000313" key="2">
    <source>
        <dbReference type="EMBL" id="CAE6486548.1"/>
    </source>
</evidence>
<keyword evidence="1" id="KW-0812">Transmembrane</keyword>
<keyword evidence="1" id="KW-0472">Membrane</keyword>
<accession>A0A812EU43</accession>
<dbReference type="Proteomes" id="UP000655759">
    <property type="component" value="Unassembled WGS sequence"/>
</dbReference>
<organism evidence="2 3">
    <name type="scientific">Candidatus Nitrosotenuis uzonensis</name>
    <dbReference type="NCBI Taxonomy" id="1407055"/>
    <lineage>
        <taxon>Archaea</taxon>
        <taxon>Nitrososphaerota</taxon>
        <taxon>Candidatus Nitrosotenuis</taxon>
    </lineage>
</organism>
<comment type="caution">
    <text evidence="2">The sequence shown here is derived from an EMBL/GenBank/DDBJ whole genome shotgun (WGS) entry which is preliminary data.</text>
</comment>
<reference evidence="2" key="1">
    <citation type="submission" date="2021-02" db="EMBL/GenBank/DDBJ databases">
        <authorList>
            <person name="Han P."/>
        </authorList>
    </citation>
    <scope>NUCLEOTIDE SEQUENCE</scope>
    <source>
        <strain evidence="2">Candidatus Nitrosotenuis uzonensis 5A</strain>
    </source>
</reference>
<keyword evidence="1" id="KW-1133">Transmembrane helix</keyword>
<sequence>MLFPVVEIVMTLKQTTNNDRKHTKQFAIAALMIIGVTTLIVSGTALIPSVMSQDDGEVIPTQGELSHRIGATAVPNILTEPRQAPPEPFSILVNGHEEPTTIKVARGETAQINVSISPRLLGIVGDVYVSSSMPVCGIEHPHTKCMTEGIAASISENRVSSNTDVILTVNVAKDMPVGTYPYQISAKTTLNVEYQESPVRVGNISVFAIEVT</sequence>
<dbReference type="AlphaFoldDB" id="A0A812EU43"/>
<gene>
    <name evidence="2" type="ORF">NUZ5A_20158</name>
</gene>
<dbReference type="EMBL" id="CAJNAQ010000002">
    <property type="protein sequence ID" value="CAE6486548.1"/>
    <property type="molecule type" value="Genomic_DNA"/>
</dbReference>
<proteinExistence type="predicted"/>
<name>A0A812EU43_9ARCH</name>
<evidence type="ECO:0000313" key="3">
    <source>
        <dbReference type="Proteomes" id="UP000655759"/>
    </source>
</evidence>
<evidence type="ECO:0000256" key="1">
    <source>
        <dbReference type="SAM" id="Phobius"/>
    </source>
</evidence>
<protein>
    <submittedName>
        <fullName evidence="2">Uncharacterized protein</fullName>
    </submittedName>
</protein>